<dbReference type="InterPro" id="IPR021771">
    <property type="entry name" value="Triacylglycerol_lipase_N"/>
</dbReference>
<feature type="domain" description="PNPLA" evidence="6">
    <location>
        <begin position="148"/>
        <end position="345"/>
    </location>
</feature>
<dbReference type="InterPro" id="IPR011059">
    <property type="entry name" value="Metal-dep_hydrolase_composite"/>
</dbReference>
<evidence type="ECO:0000256" key="3">
    <source>
        <dbReference type="ARBA" id="ARBA00022963"/>
    </source>
</evidence>
<organism evidence="7 8">
    <name type="scientific">Hortaea werneckii EXF-2000</name>
    <dbReference type="NCBI Taxonomy" id="1157616"/>
    <lineage>
        <taxon>Eukaryota</taxon>
        <taxon>Fungi</taxon>
        <taxon>Dikarya</taxon>
        <taxon>Ascomycota</taxon>
        <taxon>Pezizomycotina</taxon>
        <taxon>Dothideomycetes</taxon>
        <taxon>Dothideomycetidae</taxon>
        <taxon>Mycosphaerellales</taxon>
        <taxon>Teratosphaeriaceae</taxon>
        <taxon>Hortaea</taxon>
    </lineage>
</organism>
<dbReference type="Gene3D" id="3.20.20.140">
    <property type="entry name" value="Metal-dependent hydrolases"/>
    <property type="match status" value="2"/>
</dbReference>
<dbReference type="InterPro" id="IPR016035">
    <property type="entry name" value="Acyl_Trfase/lysoPLipase"/>
</dbReference>
<dbReference type="InParanoid" id="A0A1Z5SP30"/>
<dbReference type="CDD" id="cd07230">
    <property type="entry name" value="Pat_TGL4-5_like"/>
    <property type="match status" value="1"/>
</dbReference>
<dbReference type="Gene3D" id="3.40.1090.10">
    <property type="entry name" value="Cytosolic phospholipase A2 catalytic domain"/>
    <property type="match status" value="2"/>
</dbReference>
<dbReference type="Pfam" id="PF01734">
    <property type="entry name" value="Patatin"/>
    <property type="match status" value="1"/>
</dbReference>
<feature type="active site" description="Nucleophile" evidence="5">
    <location>
        <position position="181"/>
    </location>
</feature>
<dbReference type="Gene3D" id="2.30.40.10">
    <property type="entry name" value="Urease, subunit C, domain 1"/>
    <property type="match status" value="1"/>
</dbReference>
<dbReference type="OrthoDB" id="10049244at2759"/>
<comment type="caution">
    <text evidence="7">The sequence shown here is derived from an EMBL/GenBank/DDBJ whole genome shotgun (WGS) entry which is preliminary data.</text>
</comment>
<dbReference type="InterPro" id="IPR002641">
    <property type="entry name" value="PNPLA_dom"/>
</dbReference>
<evidence type="ECO:0000259" key="6">
    <source>
        <dbReference type="PROSITE" id="PS51635"/>
    </source>
</evidence>
<dbReference type="AlphaFoldDB" id="A0A1Z5SP30"/>
<keyword evidence="8" id="KW-1185">Reference proteome</keyword>
<dbReference type="Pfam" id="PF11815">
    <property type="entry name" value="DUF3336"/>
    <property type="match status" value="1"/>
</dbReference>
<gene>
    <name evidence="7" type="ORF">BTJ68_14295</name>
</gene>
<dbReference type="SUPFAM" id="SSF51338">
    <property type="entry name" value="Composite domain of metallo-dependent hydrolases"/>
    <property type="match status" value="1"/>
</dbReference>
<dbReference type="PROSITE" id="PS51635">
    <property type="entry name" value="PNPLA"/>
    <property type="match status" value="1"/>
</dbReference>
<evidence type="ECO:0000256" key="1">
    <source>
        <dbReference type="ARBA" id="ARBA00002682"/>
    </source>
</evidence>
<comment type="function">
    <text evidence="1">Probable lipid hydrolase.</text>
</comment>
<evidence type="ECO:0000256" key="2">
    <source>
        <dbReference type="ARBA" id="ARBA00022801"/>
    </source>
</evidence>
<feature type="short sequence motif" description="GXGXXG" evidence="5">
    <location>
        <begin position="152"/>
        <end position="157"/>
    </location>
</feature>
<reference evidence="7 8" key="1">
    <citation type="submission" date="2017-01" db="EMBL/GenBank/DDBJ databases">
        <title>The recent genome duplication of the halophilic yeast Hortaea werneckii: insights from long-read sequencing.</title>
        <authorList>
            <person name="Sinha S."/>
            <person name="Flibotte S."/>
            <person name="Neira M."/>
            <person name="Lenassi M."/>
            <person name="Gostincar C."/>
            <person name="Stajich J.E."/>
            <person name="Nislow C.E."/>
        </authorList>
    </citation>
    <scope>NUCLEOTIDE SEQUENCE [LARGE SCALE GENOMIC DNA]</scope>
    <source>
        <strain evidence="7 8">EXF-2000</strain>
    </source>
</reference>
<feature type="short sequence motif" description="GXSXG" evidence="5">
    <location>
        <begin position="179"/>
        <end position="183"/>
    </location>
</feature>
<accession>A0A1Z5SP30</accession>
<dbReference type="GO" id="GO:0006641">
    <property type="term" value="P:triglyceride metabolic process"/>
    <property type="evidence" value="ECO:0007669"/>
    <property type="project" value="UniProtKB-ARBA"/>
</dbReference>
<keyword evidence="3 5" id="KW-0442">Lipid degradation</keyword>
<keyword evidence="2 5" id="KW-0378">Hydrolase</keyword>
<dbReference type="STRING" id="1157616.A0A1Z5SP30"/>
<dbReference type="PANTHER" id="PTHR14226:SF10">
    <property type="entry name" value="TRIACYLGLYCEROL LIPASE 4-RELATED"/>
    <property type="match status" value="1"/>
</dbReference>
<sequence>MITGSDEREQQLGRLRTAKTAEEWRAAALELDRLEGRNKWKEVDETEEEEYDPKLIRARLQRLQDAVERGDIEDMRFQIRTALTRDLGGMGNVRLYRHCHIGTKSLIEKYIETVSLAIDAVVETSGLEPRLVGELMKHTRQAFGRSALLLSGGGTLGMNHIGVVKALFEARVLPRIISGASAGSIVCSVLCTKTDEEMPAVLEEFAESDLGVFEKIDEPAKLTTAIKRLLTKGVIYDIGNLKRVMRGLLGDLTFLEAYNRTQRILSICVSSASAFEAPRLLNYVTAPDVVIWSAVAASCSVPLVFNPTDILAKDRSTGIVDKWDEEGGRWIDGSVDNDLPMTRLAEMLNVNHFIVSQVNPHVVPFLSKEEDELATDASRSSPSFVPGPGWMSTMANLAKGEALHRLHVMSELGLWPTMTTKIRSVLGQRYAGDITILPEISYTQFPYILSNPTKDFMEQALFNGERATWPKISRIRNHLAIELKLDEAVRKMTRKIAFSSSQVDLRMNQFQRSPTAARTGKKLSRHGTSALFISINTLSPFVHVPGLGNPEVINIMEKDDLPRYSTSDEYAALRQRREWRKRILRLAVLVAFGFALFQWSSDTNNPKSMSDQALLSKERLNADYATCSKLRHTPQDPSGPREANARWQQSQKPVLIRNATVWTGEALASSSSQDASSDETYTWIHADVYLEKGLIQRVEPGISPSSLAADYETWDAKGRLLTAGIVDIHSHAGVDTLPELNWRYMKCACGENAKRVYGEVGRDYGPFSRMGEAYYFRHAFEQASNLVRTQDDWCDAADRLGAENMPKYLPAPLEWETLAAALRGQVMVNTHCYTIPDLEAFVRHTNEFNFSVRAFHHAHQTYLVPEILKRAYGDRPPAAALFADNMYYKAEAYIASEQAGKVLYENGITPVFLGLVEIAAEEDTQDGSNDDSTFSAALDGLSMQGKSLAAAYSHGVTRAISAPASSGEGRKGVSVGFRTGAKHSLEEGAVWEDEVAVHYTLTLGAKTEKTPSLSSAVDALRRKLLKAVKDGKKDDQGVLSLEDAKLKQVVKGEMPLVLDVHSADTIASLLRMKIDIESAMRPGTDSADRTLRLILFGGAESHLLAEELATANVSVILAPLLPYSETWEQRRSLTGAPLTNGTAVDVLHAAGVQVAISTKEDWETRDLGLMAGIARANSDGKISEDEAWSMVSSNIYAMLGLDSLGLGSTGATAGDTEFVVYDGNPLEIDSRLRVVADGRGEVTVWT</sequence>
<evidence type="ECO:0000313" key="8">
    <source>
        <dbReference type="Proteomes" id="UP000194280"/>
    </source>
</evidence>
<evidence type="ECO:0000313" key="7">
    <source>
        <dbReference type="EMBL" id="OTA22579.1"/>
    </source>
</evidence>
<dbReference type="Proteomes" id="UP000194280">
    <property type="component" value="Unassembled WGS sequence"/>
</dbReference>
<dbReference type="SUPFAM" id="SSF52151">
    <property type="entry name" value="FabD/lysophospholipase-like"/>
    <property type="match status" value="1"/>
</dbReference>
<evidence type="ECO:0000256" key="5">
    <source>
        <dbReference type="PROSITE-ProRule" id="PRU01161"/>
    </source>
</evidence>
<feature type="active site" description="Proton acceptor" evidence="5">
    <location>
        <position position="332"/>
    </location>
</feature>
<dbReference type="PANTHER" id="PTHR14226">
    <property type="entry name" value="NEUROPATHY TARGET ESTERASE/SWISS CHEESE D.MELANOGASTER"/>
    <property type="match status" value="1"/>
</dbReference>
<dbReference type="EMBL" id="MUNK01000359">
    <property type="protein sequence ID" value="OTA22579.1"/>
    <property type="molecule type" value="Genomic_DNA"/>
</dbReference>
<dbReference type="GO" id="GO:0004806">
    <property type="term" value="F:triacylglycerol lipase activity"/>
    <property type="evidence" value="ECO:0007669"/>
    <property type="project" value="InterPro"/>
</dbReference>
<evidence type="ECO:0000256" key="4">
    <source>
        <dbReference type="ARBA" id="ARBA00023098"/>
    </source>
</evidence>
<comment type="caution">
    <text evidence="5">Lacks conserved residue(s) required for the propagation of feature annotation.</text>
</comment>
<name>A0A1Z5SP30_HORWE</name>
<dbReference type="GO" id="GO:0016042">
    <property type="term" value="P:lipid catabolic process"/>
    <property type="evidence" value="ECO:0007669"/>
    <property type="project" value="UniProtKB-UniRule"/>
</dbReference>
<dbReference type="VEuPathDB" id="FungiDB:BTJ68_14295"/>
<keyword evidence="4 5" id="KW-0443">Lipid metabolism</keyword>
<proteinExistence type="predicted"/>
<dbReference type="InterPro" id="IPR050301">
    <property type="entry name" value="NTE"/>
</dbReference>
<dbReference type="GO" id="GO:0016810">
    <property type="term" value="F:hydrolase activity, acting on carbon-nitrogen (but not peptide) bonds"/>
    <property type="evidence" value="ECO:0007669"/>
    <property type="project" value="InterPro"/>
</dbReference>
<protein>
    <recommendedName>
        <fullName evidence="6">PNPLA domain-containing protein</fullName>
    </recommendedName>
</protein>